<evidence type="ECO:0000313" key="3">
    <source>
        <dbReference type="EMBL" id="KAF1506555.1"/>
    </source>
</evidence>
<feature type="region of interest" description="Disordered" evidence="1">
    <location>
        <begin position="169"/>
        <end position="191"/>
    </location>
</feature>
<dbReference type="EMBL" id="VULB01001642">
    <property type="protein sequence ID" value="KAF1506555.1"/>
    <property type="molecule type" value="Genomic_DNA"/>
</dbReference>
<dbReference type="GO" id="GO:0031012">
    <property type="term" value="C:extracellular matrix"/>
    <property type="evidence" value="ECO:0007669"/>
    <property type="project" value="TreeGrafter"/>
</dbReference>
<dbReference type="InterPro" id="IPR000477">
    <property type="entry name" value="RT_dom"/>
</dbReference>
<proteinExistence type="predicted"/>
<feature type="non-terminal residue" evidence="3">
    <location>
        <position position="1"/>
    </location>
</feature>
<name>A0A8S9F748_EUDMI</name>
<feature type="domain" description="Reverse transcriptase" evidence="2">
    <location>
        <begin position="263"/>
        <end position="350"/>
    </location>
</feature>
<dbReference type="GO" id="GO:0007508">
    <property type="term" value="P:larval heart development"/>
    <property type="evidence" value="ECO:0007669"/>
    <property type="project" value="TreeGrafter"/>
</dbReference>
<dbReference type="PANTHER" id="PTHR33395:SF22">
    <property type="entry name" value="REVERSE TRANSCRIPTASE DOMAIN-CONTAINING PROTEIN"/>
    <property type="match status" value="1"/>
</dbReference>
<organism evidence="3 4">
    <name type="scientific">Eudyptula minor novaehollandiae</name>
    <name type="common">Australian little penguin</name>
    <dbReference type="NCBI Taxonomy" id="2052820"/>
    <lineage>
        <taxon>Eukaryota</taxon>
        <taxon>Metazoa</taxon>
        <taxon>Chordata</taxon>
        <taxon>Craniata</taxon>
        <taxon>Vertebrata</taxon>
        <taxon>Euteleostomi</taxon>
        <taxon>Archelosauria</taxon>
        <taxon>Archosauria</taxon>
        <taxon>Dinosauria</taxon>
        <taxon>Saurischia</taxon>
        <taxon>Theropoda</taxon>
        <taxon>Coelurosauria</taxon>
        <taxon>Aves</taxon>
        <taxon>Neognathae</taxon>
        <taxon>Neoaves</taxon>
        <taxon>Aequornithes</taxon>
        <taxon>Sphenisciformes</taxon>
        <taxon>Spheniscidae</taxon>
        <taxon>Eudyptula</taxon>
    </lineage>
</organism>
<dbReference type="Pfam" id="PF00078">
    <property type="entry name" value="RVT_1"/>
    <property type="match status" value="1"/>
</dbReference>
<evidence type="ECO:0000256" key="1">
    <source>
        <dbReference type="SAM" id="MobiDB-lite"/>
    </source>
</evidence>
<reference evidence="3" key="1">
    <citation type="journal article" date="2019" name="Gigascience">
        <title>High-coverage genomes to elucidate the evolution of penguins.</title>
        <authorList>
            <person name="Pan H."/>
            <person name="Cole T.L."/>
            <person name="Bi X."/>
            <person name="Fang M."/>
            <person name="Zhou C."/>
            <person name="Yang Z."/>
            <person name="Ksepka D.T."/>
            <person name="Hart T."/>
            <person name="Bouzat J.L."/>
            <person name="Argilla L.S."/>
            <person name="Bertelsen M.F."/>
            <person name="Boersma P.D."/>
            <person name="Bost C.A."/>
            <person name="Cherel Y."/>
            <person name="Dann P."/>
            <person name="Fiddaman S.R."/>
            <person name="Howard P."/>
            <person name="Labuschagne K."/>
            <person name="Mattern T."/>
            <person name="Miller G."/>
            <person name="Parker P."/>
            <person name="Phillips R.A."/>
            <person name="Quillfeldt P."/>
            <person name="Ryan P.G."/>
            <person name="Taylor H."/>
            <person name="Thompson D.R."/>
            <person name="Young M.J."/>
            <person name="Ellegaard M.R."/>
            <person name="Gilbert M.T.P."/>
            <person name="Sinding M.S."/>
            <person name="Pacheco G."/>
            <person name="Shepherd L.D."/>
            <person name="Tennyson A.J.D."/>
            <person name="Grosser S."/>
            <person name="Kay E."/>
            <person name="Nupen L.J."/>
            <person name="Ellenberg U."/>
            <person name="Houston D.M."/>
            <person name="Reeve A.H."/>
            <person name="Johnson K."/>
            <person name="Masello J.F."/>
            <person name="Stracke T."/>
            <person name="McKinlay B."/>
            <person name="Borboroglu P.G."/>
            <person name="Zhang D.X."/>
            <person name="Zhang G."/>
        </authorList>
    </citation>
    <scope>NUCLEOTIDE SEQUENCE</scope>
    <source>
        <strain evidence="3">10/9/18-1</strain>
    </source>
</reference>
<feature type="compositionally biased region" description="Acidic residues" evidence="1">
    <location>
        <begin position="180"/>
        <end position="190"/>
    </location>
</feature>
<dbReference type="CDD" id="cd01650">
    <property type="entry name" value="RT_nLTR_like"/>
    <property type="match status" value="1"/>
</dbReference>
<protein>
    <recommendedName>
        <fullName evidence="2">Reverse transcriptase domain-containing protein</fullName>
    </recommendedName>
</protein>
<dbReference type="GO" id="GO:0061343">
    <property type="term" value="P:cell adhesion involved in heart morphogenesis"/>
    <property type="evidence" value="ECO:0007669"/>
    <property type="project" value="TreeGrafter"/>
</dbReference>
<gene>
    <name evidence="3" type="ORF">FQV18_0004631</name>
</gene>
<evidence type="ECO:0000259" key="2">
    <source>
        <dbReference type="Pfam" id="PF00078"/>
    </source>
</evidence>
<dbReference type="AlphaFoldDB" id="A0A8S9F748"/>
<accession>A0A8S9F748</accession>
<sequence length="351" mass="40406">FRRADLGLFRTLVERVPWETVLKGKGVQEGWMIFKKEVLKAQEQAVPVCRKKNGWGRRPAWLNGELLQGLRKKRRVYRLWKKGQATQGEYRDLVRSCREEMRKAKAQLEHNLAAVVKDNKKCFYKYINDKKRAKENLHPLLDAGGNIVTKDEEKAEVFNAFFASVFNRHTSYPQGTQPPELEDRDGEQDEPPITQEEAVNDLLRHLDAHKSMGPDGTHPRVLRELAEELAKPLSIIYQQSWLTGEVPDDWRLANVTPIYKKGRKEDPGNYRPVSLTSVPGKIMEWALTRHEGDNQGIRPSQHGFMRGRSCLTNLISFYDQVTRLVDEGKAVDVVYLDFSKAFDTVSHSILL</sequence>
<feature type="non-terminal residue" evidence="3">
    <location>
        <position position="351"/>
    </location>
</feature>
<dbReference type="InterPro" id="IPR043502">
    <property type="entry name" value="DNA/RNA_pol_sf"/>
</dbReference>
<dbReference type="SUPFAM" id="SSF56672">
    <property type="entry name" value="DNA/RNA polymerases"/>
    <property type="match status" value="1"/>
</dbReference>
<dbReference type="Proteomes" id="UP000818537">
    <property type="component" value="Unassembled WGS sequence"/>
</dbReference>
<comment type="caution">
    <text evidence="3">The sequence shown here is derived from an EMBL/GenBank/DDBJ whole genome shotgun (WGS) entry which is preliminary data.</text>
</comment>
<dbReference type="PANTHER" id="PTHR33395">
    <property type="entry name" value="TRANSCRIPTASE, PUTATIVE-RELATED-RELATED"/>
    <property type="match status" value="1"/>
</dbReference>
<evidence type="ECO:0000313" key="4">
    <source>
        <dbReference type="Proteomes" id="UP000818537"/>
    </source>
</evidence>